<keyword evidence="5" id="KW-0805">Transcription regulation</keyword>
<dbReference type="Pfam" id="PF01202">
    <property type="entry name" value="SKI"/>
    <property type="match status" value="1"/>
</dbReference>
<dbReference type="Proteomes" id="UP001152592">
    <property type="component" value="Unassembled WGS sequence"/>
</dbReference>
<evidence type="ECO:0000259" key="10">
    <source>
        <dbReference type="Pfam" id="PF18317"/>
    </source>
</evidence>
<dbReference type="GO" id="GO:0004764">
    <property type="term" value="F:shikimate 3-dehydrogenase (NADP+) activity"/>
    <property type="evidence" value="ECO:0007669"/>
    <property type="project" value="InterPro"/>
</dbReference>
<dbReference type="InterPro" id="IPR027417">
    <property type="entry name" value="P-loop_NTPase"/>
</dbReference>
<evidence type="ECO:0000256" key="4">
    <source>
        <dbReference type="ARBA" id="ARBA00022911"/>
    </source>
</evidence>
<dbReference type="SUPFAM" id="SSF51569">
    <property type="entry name" value="Aldolase"/>
    <property type="match status" value="1"/>
</dbReference>
<dbReference type="InterPro" id="IPR046346">
    <property type="entry name" value="Aminoacid_DH-like_N_sf"/>
</dbReference>
<feature type="compositionally biased region" description="Polar residues" evidence="7">
    <location>
        <begin position="988"/>
        <end position="997"/>
    </location>
</feature>
<dbReference type="InterPro" id="IPR031322">
    <property type="entry name" value="Shikimate/glucono_kinase"/>
</dbReference>
<comment type="caution">
    <text evidence="11">The sequence shown here is derived from an EMBL/GenBank/DDBJ whole genome shotgun (WGS) entry which is preliminary data.</text>
</comment>
<keyword evidence="4" id="KW-0672">Quinate metabolism</keyword>
<protein>
    <recommendedName>
        <fullName evidence="13">Quinate repressor protein</fullName>
    </recommendedName>
</protein>
<dbReference type="Gene3D" id="3.40.50.10860">
    <property type="entry name" value="Leucine Dehydrogenase, chain A, domain 1"/>
    <property type="match status" value="1"/>
</dbReference>
<sequence>MSASTDPAGKGTAESCRVSARPPYIIRCNGQFIFPPQNSQGCGKSRLPHRCFLHIFSIFSPPKSFLVLCSALYHFGGNGSSTPSAPSAPPVPFTPETLAMSMLVRPQKRKLTETLDDGPRKHSALNPSTPSLSRPPSRRLSENREVSRDSSSRPPSLRDLHSNRGSPVLFENGHLQTPRTFSPKASIVLIGIRGTGKSSLAVILAATSGRRLIDADRYFHQSVGCPRAVFKKENDGLVYRQQEARVFESMLGDNQEGCVIACGAGSMERNGQRLLREYAQAHPVIHVIRDPESIQLYLKAWDTQKVRHFLDLSGPIYRGCSNLEFFNLSEARSDLSADSDESPAVRTEPRSHTPIPFLTLKRVQRDFLRFIAFITGDIAELNSQHASFPLSLLPVESRTYTTAVSVPFSRVCEKGIDIEELEFSSDAFELAIDVTDSSGQPNLDSSLADSISQAIANIRRNIIVPLIYHVKSYPTAGSLSPSQPPTRSSDEIYLNLVRHGLRLSTGFLTVDLSRDDHVLSQIIAASGRTRIIGHFEAFQPLPGGWDGDGYMKVYERARRLGCDIVRLCQPAETPEDNIAVQRFRHRVHSLPVTPLSLIAYNTGPLGRMSRCFNPVLSPVTHPSLVTESRTHLRSWVTAREVQQSLYSAFALDPMQFFVFGANTTYSMSPAMHNTAFKICGLPHNYSIHQSPTLRGLNDLVENQYFGGSSVSLPYKTECIPLLHSMSTHARAIGAINTLIPIRNVQDLDNVRLQESSVFLEKCRAGPIKGLHGDNTDWIGICNCIRRGLSPANAVRSSTTGLVIGSGGMARAAIYSMIHLGVQHIFVYNRTVANAERLAHHYNRQDLHSKEASGSGRPTVHILESLSDPWPADFKQPTIVVSGIPAHSIGGEPAPNFQMPTQWLESPTGGVVVELAYKPLNTPLMKQTRSLSHRGWVALDGLDVLPEQGFAQFELFTGRRAPRRVMRSIVLQEYKDDEGNDDHDAIQDRLQQMDGQPS</sequence>
<evidence type="ECO:0008006" key="13">
    <source>
        <dbReference type="Google" id="ProtNLM"/>
    </source>
</evidence>
<dbReference type="CDD" id="cd00502">
    <property type="entry name" value="DHQase_I"/>
    <property type="match status" value="1"/>
</dbReference>
<dbReference type="Pfam" id="PF01488">
    <property type="entry name" value="Shikimate_DH"/>
    <property type="match status" value="1"/>
</dbReference>
<evidence type="ECO:0000259" key="8">
    <source>
        <dbReference type="Pfam" id="PF01488"/>
    </source>
</evidence>
<dbReference type="Gene3D" id="3.40.50.300">
    <property type="entry name" value="P-loop containing nucleotide triphosphate hydrolases"/>
    <property type="match status" value="1"/>
</dbReference>
<dbReference type="InterPro" id="IPR036291">
    <property type="entry name" value="NAD(P)-bd_dom_sf"/>
</dbReference>
<dbReference type="FunFam" id="3.40.50.10860:FF:000019">
    <property type="entry name" value="Quinate pathway repressor protein QutR"/>
    <property type="match status" value="1"/>
</dbReference>
<dbReference type="SUPFAM" id="SSF52540">
    <property type="entry name" value="P-loop containing nucleoside triphosphate hydrolases"/>
    <property type="match status" value="1"/>
</dbReference>
<dbReference type="InterPro" id="IPR041121">
    <property type="entry name" value="SDH_C"/>
</dbReference>
<dbReference type="GO" id="GO:0009423">
    <property type="term" value="P:chorismate biosynthetic process"/>
    <property type="evidence" value="ECO:0007669"/>
    <property type="project" value="TreeGrafter"/>
</dbReference>
<evidence type="ECO:0000256" key="1">
    <source>
        <dbReference type="ARBA" id="ARBA00006477"/>
    </source>
</evidence>
<dbReference type="FunFam" id="3.40.50.720:FF:000386">
    <property type="entry name" value="Quinate repressor protein"/>
    <property type="match status" value="1"/>
</dbReference>
<dbReference type="PANTHER" id="PTHR21090">
    <property type="entry name" value="AROM/DEHYDROQUINATE SYNTHASE"/>
    <property type="match status" value="1"/>
</dbReference>
<dbReference type="GO" id="GO:0003866">
    <property type="term" value="F:3-phosphoshikimate 1-carboxyvinyltransferase activity"/>
    <property type="evidence" value="ECO:0007669"/>
    <property type="project" value="TreeGrafter"/>
</dbReference>
<feature type="region of interest" description="Disordered" evidence="7">
    <location>
        <begin position="112"/>
        <end position="175"/>
    </location>
</feature>
<dbReference type="CDD" id="cd01065">
    <property type="entry name" value="NAD_bind_Shikimate_DH"/>
    <property type="match status" value="1"/>
</dbReference>
<keyword evidence="3" id="KW-0678">Repressor</keyword>
<comment type="similarity">
    <text evidence="1">In the 2nd section; belongs to the type-I 3-dehydroquinase family.</text>
</comment>
<feature type="domain" description="Shikimate dehydrogenase substrate binding N-terminal" evidence="9">
    <location>
        <begin position="658"/>
        <end position="738"/>
    </location>
</feature>
<organism evidence="11 12">
    <name type="scientific">Penicillium salamii</name>
    <dbReference type="NCBI Taxonomy" id="1612424"/>
    <lineage>
        <taxon>Eukaryota</taxon>
        <taxon>Fungi</taxon>
        <taxon>Dikarya</taxon>
        <taxon>Ascomycota</taxon>
        <taxon>Pezizomycotina</taxon>
        <taxon>Eurotiomycetes</taxon>
        <taxon>Eurotiomycetidae</taxon>
        <taxon>Eurotiales</taxon>
        <taxon>Aspergillaceae</taxon>
        <taxon>Penicillium</taxon>
    </lineage>
</organism>
<proteinExistence type="inferred from homology"/>
<dbReference type="OrthoDB" id="9974981at2759"/>
<dbReference type="Pfam" id="PF08501">
    <property type="entry name" value="Shikimate_dh_N"/>
    <property type="match status" value="1"/>
</dbReference>
<comment type="similarity">
    <text evidence="2">In the N-terminal section; belongs to the shikimate kinase family.</text>
</comment>
<dbReference type="FunFam" id="3.40.50.300:FF:002254">
    <property type="entry name" value="Quinate pathway repressor protein QutR"/>
    <property type="match status" value="1"/>
</dbReference>
<name>A0A9W4JSB3_9EURO</name>
<evidence type="ECO:0000313" key="12">
    <source>
        <dbReference type="Proteomes" id="UP001152592"/>
    </source>
</evidence>
<dbReference type="Gene3D" id="3.20.20.70">
    <property type="entry name" value="Aldolase class I"/>
    <property type="match status" value="1"/>
</dbReference>
<dbReference type="InterPro" id="IPR013785">
    <property type="entry name" value="Aldolase_TIM"/>
</dbReference>
<evidence type="ECO:0000313" key="11">
    <source>
        <dbReference type="EMBL" id="CAG8416369.1"/>
    </source>
</evidence>
<dbReference type="Gene3D" id="3.40.50.720">
    <property type="entry name" value="NAD(P)-binding Rossmann-like Domain"/>
    <property type="match status" value="1"/>
</dbReference>
<dbReference type="InterPro" id="IPR006151">
    <property type="entry name" value="Shikm_DH/Glu-tRNA_Rdtase"/>
</dbReference>
<dbReference type="InterPro" id="IPR001381">
    <property type="entry name" value="DHquinase_I"/>
</dbReference>
<feature type="domain" description="Quinate/shikimate 5-dehydrogenase/glutamyl-tRNA reductase" evidence="8">
    <location>
        <begin position="798"/>
        <end position="845"/>
    </location>
</feature>
<reference evidence="11" key="1">
    <citation type="submission" date="2021-07" db="EMBL/GenBank/DDBJ databases">
        <authorList>
            <person name="Branca A.L. A."/>
        </authorList>
    </citation>
    <scope>NUCLEOTIDE SEQUENCE</scope>
</reference>
<feature type="compositionally biased region" description="Basic and acidic residues" evidence="7">
    <location>
        <begin position="139"/>
        <end position="162"/>
    </location>
</feature>
<feature type="region of interest" description="Disordered" evidence="7">
    <location>
        <begin position="975"/>
        <end position="997"/>
    </location>
</feature>
<evidence type="ECO:0000256" key="7">
    <source>
        <dbReference type="SAM" id="MobiDB-lite"/>
    </source>
</evidence>
<evidence type="ECO:0000256" key="3">
    <source>
        <dbReference type="ARBA" id="ARBA00022491"/>
    </source>
</evidence>
<evidence type="ECO:0000259" key="9">
    <source>
        <dbReference type="Pfam" id="PF08501"/>
    </source>
</evidence>
<dbReference type="GO" id="GO:0003855">
    <property type="term" value="F:3-dehydroquinate dehydratase activity"/>
    <property type="evidence" value="ECO:0007669"/>
    <property type="project" value="InterPro"/>
</dbReference>
<dbReference type="PANTHER" id="PTHR21090:SF27">
    <property type="entry name" value="QUINATE REPRESSOR PROTEIN"/>
    <property type="match status" value="1"/>
</dbReference>
<evidence type="ECO:0000256" key="6">
    <source>
        <dbReference type="ARBA" id="ARBA00023163"/>
    </source>
</evidence>
<feature type="domain" description="SDH C-terminal" evidence="10">
    <location>
        <begin position="940"/>
        <end position="969"/>
    </location>
</feature>
<dbReference type="SUPFAM" id="SSF51735">
    <property type="entry name" value="NAD(P)-binding Rossmann-fold domains"/>
    <property type="match status" value="1"/>
</dbReference>
<dbReference type="AlphaFoldDB" id="A0A9W4JSB3"/>
<dbReference type="Pfam" id="PF01487">
    <property type="entry name" value="DHquinase_I"/>
    <property type="match status" value="1"/>
</dbReference>
<feature type="compositionally biased region" description="Low complexity" evidence="7">
    <location>
        <begin position="126"/>
        <end position="135"/>
    </location>
</feature>
<keyword evidence="6" id="KW-0804">Transcription</keyword>
<gene>
    <name evidence="11" type="ORF">PSALAMII_LOCUS9239</name>
</gene>
<evidence type="ECO:0000256" key="2">
    <source>
        <dbReference type="ARBA" id="ARBA00009349"/>
    </source>
</evidence>
<accession>A0A9W4JSB3</accession>
<dbReference type="SUPFAM" id="SSF53223">
    <property type="entry name" value="Aminoacid dehydrogenase-like, N-terminal domain"/>
    <property type="match status" value="1"/>
</dbReference>
<dbReference type="Pfam" id="PF18317">
    <property type="entry name" value="SDH_C"/>
    <property type="match status" value="1"/>
</dbReference>
<dbReference type="PRINTS" id="PR01100">
    <property type="entry name" value="SHIKIMTKNASE"/>
</dbReference>
<evidence type="ECO:0000256" key="5">
    <source>
        <dbReference type="ARBA" id="ARBA00023015"/>
    </source>
</evidence>
<dbReference type="InterPro" id="IPR013708">
    <property type="entry name" value="Shikimate_DH-bd_N"/>
</dbReference>
<dbReference type="EMBL" id="CAJVPD010000272">
    <property type="protein sequence ID" value="CAG8416369.1"/>
    <property type="molecule type" value="Genomic_DNA"/>
</dbReference>